<gene>
    <name evidence="3" type="ORF">I592_04162</name>
    <name evidence="2" type="ORF">UKC_04178</name>
</gene>
<accession>R2XA82</accession>
<keyword evidence="1" id="KW-0472">Membrane</keyword>
<reference evidence="3 5" key="2">
    <citation type="submission" date="2013-03" db="EMBL/GenBank/DDBJ databases">
        <title>The Genome Sequence of Enterococcus gilvus ATCC BAA-350 (PacBio/Illumina hybrid assembly).</title>
        <authorList>
            <consortium name="The Broad Institute Genomics Platform"/>
            <consortium name="The Broad Institute Genome Sequencing Center for Infectious Disease"/>
            <person name="Earl A."/>
            <person name="Russ C."/>
            <person name="Gilmore M."/>
            <person name="Surin D."/>
            <person name="Walker B."/>
            <person name="Young S."/>
            <person name="Zeng Q."/>
            <person name="Gargeya S."/>
            <person name="Fitzgerald M."/>
            <person name="Haas B."/>
            <person name="Abouelleil A."/>
            <person name="Allen A.W."/>
            <person name="Alvarado L."/>
            <person name="Arachchi H.M."/>
            <person name="Berlin A.M."/>
            <person name="Chapman S.B."/>
            <person name="Gainer-Dewar J."/>
            <person name="Goldberg J."/>
            <person name="Griggs A."/>
            <person name="Gujja S."/>
            <person name="Hansen M."/>
            <person name="Howarth C."/>
            <person name="Imamovic A."/>
            <person name="Ireland A."/>
            <person name="Larimer J."/>
            <person name="McCowan C."/>
            <person name="Murphy C."/>
            <person name="Pearson M."/>
            <person name="Poon T.W."/>
            <person name="Priest M."/>
            <person name="Roberts A."/>
            <person name="Saif S."/>
            <person name="Shea T."/>
            <person name="Sisk P."/>
            <person name="Sykes S."/>
            <person name="Wortman J."/>
            <person name="Nusbaum C."/>
            <person name="Birren B."/>
        </authorList>
    </citation>
    <scope>NUCLEOTIDE SEQUENCE [LARGE SCALE GENOMIC DNA]</scope>
    <source>
        <strain evidence="3 5">ATCC BAA-350</strain>
    </source>
</reference>
<dbReference type="Proteomes" id="UP000013750">
    <property type="component" value="Unassembled WGS sequence"/>
</dbReference>
<dbReference type="EMBL" id="ASWH01000005">
    <property type="protein sequence ID" value="EOW77186.1"/>
    <property type="molecule type" value="Genomic_DNA"/>
</dbReference>
<evidence type="ECO:0000313" key="4">
    <source>
        <dbReference type="Proteomes" id="UP000013750"/>
    </source>
</evidence>
<dbReference type="PATRIC" id="fig|1158614.4.peg.4149"/>
<evidence type="ECO:0000256" key="1">
    <source>
        <dbReference type="SAM" id="Phobius"/>
    </source>
</evidence>
<evidence type="ECO:0000313" key="2">
    <source>
        <dbReference type="EMBL" id="EOI51503.1"/>
    </source>
</evidence>
<sequence>MWSCISKTTYYFMYVIVLIALTAVCIFFTRLVKTININWLVWFMLVDILIYLASRRMKLKVDKKLKEEFQKLH</sequence>
<keyword evidence="1" id="KW-0812">Transmembrane</keyword>
<feature type="transmembrane region" description="Helical" evidence="1">
    <location>
        <begin position="12"/>
        <end position="31"/>
    </location>
</feature>
<keyword evidence="1" id="KW-1133">Transmembrane helix</keyword>
<comment type="caution">
    <text evidence="2">The sequence shown here is derived from an EMBL/GenBank/DDBJ whole genome shotgun (WGS) entry which is preliminary data.</text>
</comment>
<dbReference type="EMBL" id="AJDQ01000034">
    <property type="protein sequence ID" value="EOI51503.1"/>
    <property type="molecule type" value="Genomic_DNA"/>
</dbReference>
<keyword evidence="5" id="KW-1185">Reference proteome</keyword>
<protein>
    <submittedName>
        <fullName evidence="2">Uncharacterized protein</fullName>
    </submittedName>
</protein>
<evidence type="ECO:0000313" key="3">
    <source>
        <dbReference type="EMBL" id="EOW77186.1"/>
    </source>
</evidence>
<dbReference type="AlphaFoldDB" id="R2XA82"/>
<dbReference type="HOGENOM" id="CLU_2698967_0_0_9"/>
<evidence type="ECO:0000313" key="5">
    <source>
        <dbReference type="Proteomes" id="UP000014160"/>
    </source>
</evidence>
<reference evidence="2 4" key="1">
    <citation type="submission" date="2013-02" db="EMBL/GenBank/DDBJ databases">
        <title>The Genome Sequence of Enterococcus gilvus ATCC BAA-350.</title>
        <authorList>
            <consortium name="The Broad Institute Genome Sequencing Platform"/>
            <consortium name="The Broad Institute Genome Sequencing Center for Infectious Disease"/>
            <person name="Earl A.M."/>
            <person name="Gilmore M.S."/>
            <person name="Lebreton F."/>
            <person name="Walker B."/>
            <person name="Young S.K."/>
            <person name="Zeng Q."/>
            <person name="Gargeya S."/>
            <person name="Fitzgerald M."/>
            <person name="Haas B."/>
            <person name="Abouelleil A."/>
            <person name="Alvarado L."/>
            <person name="Arachchi H.M."/>
            <person name="Berlin A.M."/>
            <person name="Chapman S.B."/>
            <person name="Dewar J."/>
            <person name="Goldberg J."/>
            <person name="Griggs A."/>
            <person name="Gujja S."/>
            <person name="Hansen M."/>
            <person name="Howarth C."/>
            <person name="Imamovic A."/>
            <person name="Larimer J."/>
            <person name="McCowan C."/>
            <person name="Murphy C."/>
            <person name="Neiman D."/>
            <person name="Pearson M."/>
            <person name="Priest M."/>
            <person name="Roberts A."/>
            <person name="Saif S."/>
            <person name="Shea T."/>
            <person name="Sisk P."/>
            <person name="Sykes S."/>
            <person name="Wortman J."/>
            <person name="Nusbaum C."/>
            <person name="Birren B."/>
        </authorList>
    </citation>
    <scope>NUCLEOTIDE SEQUENCE [LARGE SCALE GENOMIC DNA]</scope>
    <source>
        <strain evidence="2 4">ATCC BAA-350</strain>
    </source>
</reference>
<organism evidence="2 4">
    <name type="scientific">Enterococcus gilvus ATCC BAA-350</name>
    <dbReference type="NCBI Taxonomy" id="1158614"/>
    <lineage>
        <taxon>Bacteria</taxon>
        <taxon>Bacillati</taxon>
        <taxon>Bacillota</taxon>
        <taxon>Bacilli</taxon>
        <taxon>Lactobacillales</taxon>
        <taxon>Enterococcaceae</taxon>
        <taxon>Enterococcus</taxon>
    </lineage>
</organism>
<feature type="transmembrane region" description="Helical" evidence="1">
    <location>
        <begin position="37"/>
        <end position="54"/>
    </location>
</feature>
<dbReference type="Proteomes" id="UP000014160">
    <property type="component" value="Unassembled WGS sequence"/>
</dbReference>
<name>R2XA82_9ENTE</name>
<proteinExistence type="predicted"/>